<proteinExistence type="predicted"/>
<dbReference type="AlphaFoldDB" id="A0A0B2VDW5"/>
<keyword evidence="3" id="KW-1185">Reference proteome</keyword>
<evidence type="ECO:0000313" key="3">
    <source>
        <dbReference type="Proteomes" id="UP000031036"/>
    </source>
</evidence>
<organism evidence="2 3">
    <name type="scientific">Toxocara canis</name>
    <name type="common">Canine roundworm</name>
    <dbReference type="NCBI Taxonomy" id="6265"/>
    <lineage>
        <taxon>Eukaryota</taxon>
        <taxon>Metazoa</taxon>
        <taxon>Ecdysozoa</taxon>
        <taxon>Nematoda</taxon>
        <taxon>Chromadorea</taxon>
        <taxon>Rhabditida</taxon>
        <taxon>Spirurina</taxon>
        <taxon>Ascaridomorpha</taxon>
        <taxon>Ascaridoidea</taxon>
        <taxon>Toxocaridae</taxon>
        <taxon>Toxocara</taxon>
    </lineage>
</organism>
<feature type="region of interest" description="Disordered" evidence="1">
    <location>
        <begin position="91"/>
        <end position="130"/>
    </location>
</feature>
<feature type="region of interest" description="Disordered" evidence="1">
    <location>
        <begin position="1"/>
        <end position="24"/>
    </location>
</feature>
<feature type="compositionally biased region" description="Polar residues" evidence="1">
    <location>
        <begin position="109"/>
        <end position="123"/>
    </location>
</feature>
<reference evidence="2 3" key="1">
    <citation type="submission" date="2014-11" db="EMBL/GenBank/DDBJ databases">
        <title>Genetic blueprint of the zoonotic pathogen Toxocara canis.</title>
        <authorList>
            <person name="Zhu X.-Q."/>
            <person name="Korhonen P.K."/>
            <person name="Cai H."/>
            <person name="Young N.D."/>
            <person name="Nejsum P."/>
            <person name="von Samson-Himmelstjerna G."/>
            <person name="Boag P.R."/>
            <person name="Tan P."/>
            <person name="Li Q."/>
            <person name="Min J."/>
            <person name="Yang Y."/>
            <person name="Wang X."/>
            <person name="Fang X."/>
            <person name="Hall R.S."/>
            <person name="Hofmann A."/>
            <person name="Sternberg P.W."/>
            <person name="Jex A.R."/>
            <person name="Gasser R.B."/>
        </authorList>
    </citation>
    <scope>NUCLEOTIDE SEQUENCE [LARGE SCALE GENOMIC DNA]</scope>
    <source>
        <strain evidence="2">PN_DK_2014</strain>
    </source>
</reference>
<feature type="compositionally biased region" description="Polar residues" evidence="1">
    <location>
        <begin position="12"/>
        <end position="24"/>
    </location>
</feature>
<evidence type="ECO:0000313" key="2">
    <source>
        <dbReference type="EMBL" id="KHN79664.1"/>
    </source>
</evidence>
<protein>
    <submittedName>
        <fullName evidence="2">Uncharacterized protein</fullName>
    </submittedName>
</protein>
<gene>
    <name evidence="2" type="ORF">Tcan_11783</name>
</gene>
<dbReference type="Proteomes" id="UP000031036">
    <property type="component" value="Unassembled WGS sequence"/>
</dbReference>
<sequence length="148" mass="16556">MVRNPYPLDESQPFNNAIQAPTRSNDIGPLTANSMIAQNGEPIISGEPRTTEDFPANYQSFLPHLAISKMPPTNSQLPESASVNRPYTTSIYSVSQRVDQRPTEARYPQNETRPLSNDMNSLPAQPIYGASRSDKKLTRISAYDYMLH</sequence>
<accession>A0A0B2VDW5</accession>
<evidence type="ECO:0000256" key="1">
    <source>
        <dbReference type="SAM" id="MobiDB-lite"/>
    </source>
</evidence>
<dbReference type="EMBL" id="JPKZ01001879">
    <property type="protein sequence ID" value="KHN79664.1"/>
    <property type="molecule type" value="Genomic_DNA"/>
</dbReference>
<name>A0A0B2VDW5_TOXCA</name>
<comment type="caution">
    <text evidence="2">The sequence shown here is derived from an EMBL/GenBank/DDBJ whole genome shotgun (WGS) entry which is preliminary data.</text>
</comment>